<feature type="domain" description="ABC transporter" evidence="8">
    <location>
        <begin position="321"/>
        <end position="526"/>
    </location>
</feature>
<dbReference type="GO" id="GO:0005886">
    <property type="term" value="C:plasma membrane"/>
    <property type="evidence" value="ECO:0007669"/>
    <property type="project" value="UniProtKB-SubCell"/>
</dbReference>
<dbReference type="PATRIC" id="fig|1218507.3.peg.58"/>
<comment type="caution">
    <text evidence="10">The sequence shown here is derived from an EMBL/GenBank/DDBJ whole genome shotgun (WGS) entry which is preliminary data.</text>
</comment>
<evidence type="ECO:0008006" key="12">
    <source>
        <dbReference type="Google" id="ProtNLM"/>
    </source>
</evidence>
<dbReference type="SUPFAM" id="SSF90123">
    <property type="entry name" value="ABC transporter transmembrane region"/>
    <property type="match status" value="1"/>
</dbReference>
<dbReference type="GO" id="GO:0016887">
    <property type="term" value="F:ATP hydrolysis activity"/>
    <property type="evidence" value="ECO:0007669"/>
    <property type="project" value="InterPro"/>
</dbReference>
<dbReference type="InterPro" id="IPR003593">
    <property type="entry name" value="AAA+_ATPase"/>
</dbReference>
<evidence type="ECO:0000256" key="7">
    <source>
        <dbReference type="SAM" id="Phobius"/>
    </source>
</evidence>
<dbReference type="InterPro" id="IPR027417">
    <property type="entry name" value="P-loop_NTPase"/>
</dbReference>
<dbReference type="PANTHER" id="PTHR24221">
    <property type="entry name" value="ATP-BINDING CASSETTE SUB-FAMILY B"/>
    <property type="match status" value="1"/>
</dbReference>
<dbReference type="SUPFAM" id="SSF52540">
    <property type="entry name" value="P-loop containing nucleoside triphosphate hydrolases"/>
    <property type="match status" value="1"/>
</dbReference>
<keyword evidence="2 7" id="KW-0812">Transmembrane</keyword>
<feature type="transmembrane region" description="Helical" evidence="7">
    <location>
        <begin position="119"/>
        <end position="137"/>
    </location>
</feature>
<dbReference type="AlphaFoldDB" id="A0A0F4L8W6"/>
<keyword evidence="5 7" id="KW-1133">Transmembrane helix</keyword>
<organism evidence="10 11">
    <name type="scientific">Lactobacillus melliventris</name>
    <dbReference type="NCBI Taxonomy" id="1218507"/>
    <lineage>
        <taxon>Bacteria</taxon>
        <taxon>Bacillati</taxon>
        <taxon>Bacillota</taxon>
        <taxon>Bacilli</taxon>
        <taxon>Lactobacillales</taxon>
        <taxon>Lactobacillaceae</taxon>
        <taxon>Lactobacillus</taxon>
    </lineage>
</organism>
<dbReference type="SMART" id="SM00382">
    <property type="entry name" value="AAA"/>
    <property type="match status" value="1"/>
</dbReference>
<evidence type="ECO:0000313" key="10">
    <source>
        <dbReference type="EMBL" id="KJY54733.1"/>
    </source>
</evidence>
<evidence type="ECO:0000259" key="8">
    <source>
        <dbReference type="PROSITE" id="PS50893"/>
    </source>
</evidence>
<keyword evidence="6 7" id="KW-0472">Membrane</keyword>
<dbReference type="PROSITE" id="PS00211">
    <property type="entry name" value="ABC_TRANSPORTER_1"/>
    <property type="match status" value="1"/>
</dbReference>
<evidence type="ECO:0000256" key="3">
    <source>
        <dbReference type="ARBA" id="ARBA00022741"/>
    </source>
</evidence>
<geneLocation type="plasmid" evidence="10">
    <name>pHma8p1</name>
</geneLocation>
<name>A0A0F4L8W6_9LACO</name>
<dbReference type="InterPro" id="IPR036640">
    <property type="entry name" value="ABC1_TM_sf"/>
</dbReference>
<dbReference type="InterPro" id="IPR011527">
    <property type="entry name" value="ABC1_TM_dom"/>
</dbReference>
<evidence type="ECO:0000256" key="4">
    <source>
        <dbReference type="ARBA" id="ARBA00022840"/>
    </source>
</evidence>
<dbReference type="Pfam" id="PF00664">
    <property type="entry name" value="ABC_membrane"/>
    <property type="match status" value="1"/>
</dbReference>
<comment type="subcellular location">
    <subcellularLocation>
        <location evidence="1">Cell membrane</location>
        <topology evidence="1">Multi-pass membrane protein</topology>
    </subcellularLocation>
</comment>
<dbReference type="RefSeq" id="WP_046325832.1">
    <property type="nucleotide sequence ID" value="NZ_JBHTMT010000007.1"/>
</dbReference>
<evidence type="ECO:0000256" key="1">
    <source>
        <dbReference type="ARBA" id="ARBA00004651"/>
    </source>
</evidence>
<evidence type="ECO:0000313" key="11">
    <source>
        <dbReference type="Proteomes" id="UP000033531"/>
    </source>
</evidence>
<accession>A0A0F4L8W6</accession>
<dbReference type="InterPro" id="IPR017871">
    <property type="entry name" value="ABC_transporter-like_CS"/>
</dbReference>
<evidence type="ECO:0000259" key="9">
    <source>
        <dbReference type="PROSITE" id="PS50929"/>
    </source>
</evidence>
<feature type="transmembrane region" description="Helical" evidence="7">
    <location>
        <begin position="12"/>
        <end position="34"/>
    </location>
</feature>
<sequence>MFKQFVNISRVRFIIIIIVLTISQILNTVATYVTDIQMNFIIKGRINAFIIITIIQLLLFTINDFMYNLSSYQWKKQTQEYFHDVRNKESHVFLQNQNKSVSSMQNSLGNDLNILNDDYFVRIFDLIASIIYQFLAINTLLKFDWVLVFFTIVMALISLLIPKICQKYTVTQTKNVSDNNNIFLNLIKEWTSGLEVARQYKIGRAFKLALGKGSQKLENSQIARKKVLTWAEFIQSIADAIGRVGITVIAGLLYFGNRVGFGVIVTASVFADGIFSTLLDIVEDINYIKSTKSIRDQTLKKQVSLPSSQSSNAKMQSIEKIKLYNLSYSYNGESILHYPDLTITRGEKILLYGESGSGKTTLIELIMGLKKPLTGTVSFFNTKGEKVKPDFAEFAYLPQDLVLFPGSVIENITMFKKMPLKVVQEAANLVALPNEFLFKNIKVSKSILSGGQQQKVVLARALAHNKSIMLLDEPISAIDKISSNKILSELLASNKTLIMISHNLTEKEKSQFNKKIYLGKGINNES</sequence>
<dbReference type="PANTHER" id="PTHR24221:SF654">
    <property type="entry name" value="ATP-BINDING CASSETTE SUB-FAMILY B MEMBER 6"/>
    <property type="match status" value="1"/>
</dbReference>
<proteinExistence type="predicted"/>
<gene>
    <name evidence="10" type="ORF">JF74_19110</name>
</gene>
<keyword evidence="4" id="KW-0067">ATP-binding</keyword>
<dbReference type="PROSITE" id="PS50929">
    <property type="entry name" value="ABC_TM1F"/>
    <property type="match status" value="1"/>
</dbReference>
<evidence type="ECO:0000256" key="5">
    <source>
        <dbReference type="ARBA" id="ARBA00022989"/>
    </source>
</evidence>
<feature type="domain" description="ABC transmembrane type-1" evidence="9">
    <location>
        <begin position="48"/>
        <end position="290"/>
    </location>
</feature>
<keyword evidence="10" id="KW-0614">Plasmid</keyword>
<dbReference type="PROSITE" id="PS00675">
    <property type="entry name" value="SIGMA54_INTERACT_1"/>
    <property type="match status" value="1"/>
</dbReference>
<dbReference type="InterPro" id="IPR003439">
    <property type="entry name" value="ABC_transporter-like_ATP-bd"/>
</dbReference>
<dbReference type="HOGENOM" id="CLU_000604_84_3_9"/>
<feature type="transmembrane region" description="Helical" evidence="7">
    <location>
        <begin position="46"/>
        <end position="67"/>
    </location>
</feature>
<dbReference type="GO" id="GO:0140359">
    <property type="term" value="F:ABC-type transporter activity"/>
    <property type="evidence" value="ECO:0007669"/>
    <property type="project" value="InterPro"/>
</dbReference>
<feature type="transmembrane region" description="Helical" evidence="7">
    <location>
        <begin position="143"/>
        <end position="161"/>
    </location>
</feature>
<protein>
    <recommendedName>
        <fullName evidence="12">ABC transporter ATP-binding protein</fullName>
    </recommendedName>
</protein>
<reference evidence="10 11" key="1">
    <citation type="submission" date="2015-01" db="EMBL/GenBank/DDBJ databases">
        <title>Comparative genomics of the lactic acid bacteria isolated from the honey bee gut.</title>
        <authorList>
            <person name="Ellegaard K.M."/>
            <person name="Tamarit D."/>
            <person name="Javelind E."/>
            <person name="Olofsson T."/>
            <person name="Andersson S.G."/>
            <person name="Vasquez A."/>
        </authorList>
    </citation>
    <scope>NUCLEOTIDE SEQUENCE [LARGE SCALE GENOMIC DNA]</scope>
    <source>
        <strain evidence="10 11">Hma8</strain>
        <plasmid evidence="10">pHma8p1</plasmid>
    </source>
</reference>
<dbReference type="PROSITE" id="PS50893">
    <property type="entry name" value="ABC_TRANSPORTER_2"/>
    <property type="match status" value="1"/>
</dbReference>
<dbReference type="GO" id="GO:0005524">
    <property type="term" value="F:ATP binding"/>
    <property type="evidence" value="ECO:0007669"/>
    <property type="project" value="UniProtKB-KW"/>
</dbReference>
<dbReference type="InterPro" id="IPR025662">
    <property type="entry name" value="Sigma_54_int_dom_ATP-bd_1"/>
</dbReference>
<dbReference type="Proteomes" id="UP000033531">
    <property type="component" value="Plasmid pHma8p1"/>
</dbReference>
<evidence type="ECO:0000256" key="2">
    <source>
        <dbReference type="ARBA" id="ARBA00022692"/>
    </source>
</evidence>
<dbReference type="EMBL" id="JXLI01000019">
    <property type="protein sequence ID" value="KJY54733.1"/>
    <property type="molecule type" value="Genomic_DNA"/>
</dbReference>
<evidence type="ECO:0000256" key="6">
    <source>
        <dbReference type="ARBA" id="ARBA00023136"/>
    </source>
</evidence>
<dbReference type="Gene3D" id="3.40.50.300">
    <property type="entry name" value="P-loop containing nucleotide triphosphate hydrolases"/>
    <property type="match status" value="1"/>
</dbReference>
<keyword evidence="3" id="KW-0547">Nucleotide-binding</keyword>
<dbReference type="InterPro" id="IPR039421">
    <property type="entry name" value="Type_1_exporter"/>
</dbReference>
<dbReference type="Gene3D" id="1.20.1560.10">
    <property type="entry name" value="ABC transporter type 1, transmembrane domain"/>
    <property type="match status" value="1"/>
</dbReference>
<dbReference type="Pfam" id="PF00005">
    <property type="entry name" value="ABC_tran"/>
    <property type="match status" value="1"/>
</dbReference>
<dbReference type="GO" id="GO:0034040">
    <property type="term" value="F:ATPase-coupled lipid transmembrane transporter activity"/>
    <property type="evidence" value="ECO:0007669"/>
    <property type="project" value="TreeGrafter"/>
</dbReference>
<dbReference type="OrthoDB" id="2326711at2"/>
<dbReference type="CDD" id="cd03228">
    <property type="entry name" value="ABCC_MRP_Like"/>
    <property type="match status" value="1"/>
</dbReference>